<dbReference type="AlphaFoldDB" id="A0A383B5V5"/>
<organism evidence="1">
    <name type="scientific">marine metagenome</name>
    <dbReference type="NCBI Taxonomy" id="408172"/>
    <lineage>
        <taxon>unclassified sequences</taxon>
        <taxon>metagenomes</taxon>
        <taxon>ecological metagenomes</taxon>
    </lineage>
</organism>
<accession>A0A383B5V5</accession>
<dbReference type="EMBL" id="UINC01197671">
    <property type="protein sequence ID" value="SVE15274.1"/>
    <property type="molecule type" value="Genomic_DNA"/>
</dbReference>
<proteinExistence type="predicted"/>
<sequence length="173" mass="20604">MKSYKNAGDEPSWGLSMLTESEMGSAFNWYNSHLNKKDIYDIITEHGGWTKEEKKRLRRTEKCWFKCTHAAMLRMKIRGARFDDKDIRYINQQKDELLSHAPEKLEKVVQSNVISIQERLKRKVNLMFGELDDVIDEFVDNDFQHDFNCYLWLRNNNMKAQHCVILVEIIKPM</sequence>
<name>A0A383B5V5_9ZZZZ</name>
<feature type="non-terminal residue" evidence="1">
    <location>
        <position position="173"/>
    </location>
</feature>
<reference evidence="1" key="1">
    <citation type="submission" date="2018-05" db="EMBL/GenBank/DDBJ databases">
        <authorList>
            <person name="Lanie J.A."/>
            <person name="Ng W.-L."/>
            <person name="Kazmierczak K.M."/>
            <person name="Andrzejewski T.M."/>
            <person name="Davidsen T.M."/>
            <person name="Wayne K.J."/>
            <person name="Tettelin H."/>
            <person name="Glass J.I."/>
            <person name="Rusch D."/>
            <person name="Podicherti R."/>
            <person name="Tsui H.-C.T."/>
            <person name="Winkler M.E."/>
        </authorList>
    </citation>
    <scope>NUCLEOTIDE SEQUENCE</scope>
</reference>
<gene>
    <name evidence="1" type="ORF">METZ01_LOCUS468128</name>
</gene>
<feature type="non-terminal residue" evidence="1">
    <location>
        <position position="1"/>
    </location>
</feature>
<evidence type="ECO:0000313" key="1">
    <source>
        <dbReference type="EMBL" id="SVE15274.1"/>
    </source>
</evidence>
<protein>
    <submittedName>
        <fullName evidence="1">Uncharacterized protein</fullName>
    </submittedName>
</protein>